<keyword evidence="1" id="KW-0175">Coiled coil</keyword>
<feature type="domain" description="DUF7603" evidence="3">
    <location>
        <begin position="897"/>
        <end position="1005"/>
    </location>
</feature>
<evidence type="ECO:0000259" key="3">
    <source>
        <dbReference type="Pfam" id="PF24554"/>
    </source>
</evidence>
<proteinExistence type="predicted"/>
<dbReference type="PANTHER" id="PTHR18947:SF28">
    <property type="entry name" value="GIRDIN, ISOFORM A"/>
    <property type="match status" value="1"/>
</dbReference>
<feature type="region of interest" description="Disordered" evidence="2">
    <location>
        <begin position="1"/>
        <end position="102"/>
    </location>
</feature>
<organism evidence="4 5">
    <name type="scientific">Phlyctema vagabunda</name>
    <dbReference type="NCBI Taxonomy" id="108571"/>
    <lineage>
        <taxon>Eukaryota</taxon>
        <taxon>Fungi</taxon>
        <taxon>Dikarya</taxon>
        <taxon>Ascomycota</taxon>
        <taxon>Pezizomycotina</taxon>
        <taxon>Leotiomycetes</taxon>
        <taxon>Helotiales</taxon>
        <taxon>Dermateaceae</taxon>
        <taxon>Phlyctema</taxon>
    </lineage>
</organism>
<feature type="compositionally biased region" description="Polar residues" evidence="2">
    <location>
        <begin position="694"/>
        <end position="713"/>
    </location>
</feature>
<dbReference type="EMBL" id="JBFCZG010000001">
    <property type="protein sequence ID" value="KAL3428043.1"/>
    <property type="molecule type" value="Genomic_DNA"/>
</dbReference>
<dbReference type="PANTHER" id="PTHR18947">
    <property type="entry name" value="HOOK PROTEINS"/>
    <property type="match status" value="1"/>
</dbReference>
<reference evidence="4 5" key="1">
    <citation type="submission" date="2024-06" db="EMBL/GenBank/DDBJ databases">
        <title>Complete genome of Phlyctema vagabunda strain 19-DSS-EL-015.</title>
        <authorList>
            <person name="Fiorenzani C."/>
        </authorList>
    </citation>
    <scope>NUCLEOTIDE SEQUENCE [LARGE SCALE GENOMIC DNA]</scope>
    <source>
        <strain evidence="4 5">19-DSS-EL-015</strain>
    </source>
</reference>
<feature type="coiled-coil region" evidence="1">
    <location>
        <begin position="721"/>
        <end position="880"/>
    </location>
</feature>
<accession>A0ABR4PXF8</accession>
<evidence type="ECO:0000313" key="4">
    <source>
        <dbReference type="EMBL" id="KAL3428043.1"/>
    </source>
</evidence>
<feature type="compositionally biased region" description="Low complexity" evidence="2">
    <location>
        <begin position="302"/>
        <end position="314"/>
    </location>
</feature>
<name>A0ABR4PXF8_9HELO</name>
<feature type="coiled-coil region" evidence="1">
    <location>
        <begin position="993"/>
        <end position="1020"/>
    </location>
</feature>
<feature type="compositionally biased region" description="Low complexity" evidence="2">
    <location>
        <begin position="72"/>
        <end position="88"/>
    </location>
</feature>
<gene>
    <name evidence="4" type="ORF">PVAG01_01552</name>
</gene>
<feature type="compositionally biased region" description="Basic and acidic residues" evidence="2">
    <location>
        <begin position="439"/>
        <end position="456"/>
    </location>
</feature>
<comment type="caution">
    <text evidence="4">The sequence shown here is derived from an EMBL/GenBank/DDBJ whole genome shotgun (WGS) entry which is preliminary data.</text>
</comment>
<evidence type="ECO:0000256" key="2">
    <source>
        <dbReference type="SAM" id="MobiDB-lite"/>
    </source>
</evidence>
<sequence length="1158" mass="128829">MAFAALPEDEEPDFHTSYPPPPPDPHSDTQYASYPSDLIDSPVGSDSDRHTAQQEHDHDYDQVHSQKRARNPSLSIRSRGFSSSSSSSVKRKPLPSTASPLATRFSSGEHLAATSILPPQTFSRPYSLDSPTLYQFPSVSGKPFSPGLSGPRPVSSANEPAALTPASSSDPPRAPVKEDRIASLVKPNIGPASPSLNVPLPSRPATGSSLAKHARLVSDSSLSLASESTGPWYGDSSFSGHSRTATMSMFSNKTSPPQTLTLPPAPARSFSSESIESDTTVQRPQSKSPGASKLGSFFGWGATATPSSPTTSISDKAHSPIPSPALPRSPDVSSTGAVRAAAPTAIDIPKANADAGYFGNAYLQIPPATPASPTPIQVEEMEEELKAISSELASSIRREMDLEDLVDRLQAEASNPIGPGSKRTSDYFSDSGTSSVKYGETDTRQEELDRMQRKAEQEKAQIRLELTSKVQDERSRRKLLETQIRRLEDRASQSELASMNSHNTSGRLKELESNCEDLRRRLAEERQVKDNFEDLFTALKGELQSSSNERDNLRDEIVPQLRARVEGLEAQAAQHEQLNYEHSKMQQELQLLKKESHEQSRIQEELELLKQESYEQSKMQEELELLKKENYEQSKMQQELQFLKKENTTLINAHKLQSDMQQQMKKFNTISEEASLPRTTSRASVGLTRSNSLATRGSFASSRPPSGGLQRSGSIKVAESRDSLAERVKDVEQQRDALHAALKSLLERQDYQNREMNKRIQHLEMERDRALSSSPKRVGYDKEVSNLREEINTLRRRADEAIEQKWQCEKGLSGLKMDLDRAEQEIASLRSLLQENDILIPGTGSRPNSATRRGSNPVTSASLEQAYHDLQKAYEESLNRINSMDASIPKDTETDRAMLQLEQSLSDAISERDFAMQEAESLRQQSESLRGAEQGHVSHEMALAEELQVSAKRVEELAAQVRQQLASNSTLRQRLSETIARGEREQKDNAAKIVFMQSKLKNLEDRLMAAQQASEDTISRHEDELRGMREAHNDQLLRMKDGLLSPRQFGPKTPLTPIFTSSFKTPRIMSTSSGKALSVSEDSKVEFLKQRVLDLESALADADKEMEEVVGRMNIAQIEVMELQNEREEAVRETRRLQRQVEEEKVKAFQQKFASLSS</sequence>
<feature type="coiled-coil region" evidence="1">
    <location>
        <begin position="1085"/>
        <end position="1147"/>
    </location>
</feature>
<dbReference type="Proteomes" id="UP001629113">
    <property type="component" value="Unassembled WGS sequence"/>
</dbReference>
<feature type="coiled-coil region" evidence="1">
    <location>
        <begin position="378"/>
        <end position="412"/>
    </location>
</feature>
<feature type="compositionally biased region" description="Basic and acidic residues" evidence="2">
    <location>
        <begin position="46"/>
        <end position="64"/>
    </location>
</feature>
<feature type="region of interest" description="Disordered" evidence="2">
    <location>
        <begin position="247"/>
        <end position="336"/>
    </location>
</feature>
<protein>
    <recommendedName>
        <fullName evidence="3">DUF7603 domain-containing protein</fullName>
    </recommendedName>
</protein>
<feature type="region of interest" description="Disordered" evidence="2">
    <location>
        <begin position="491"/>
        <end position="510"/>
    </location>
</feature>
<evidence type="ECO:0000313" key="5">
    <source>
        <dbReference type="Proteomes" id="UP001629113"/>
    </source>
</evidence>
<feature type="compositionally biased region" description="Polar residues" evidence="2">
    <location>
        <begin position="426"/>
        <end position="436"/>
    </location>
</feature>
<feature type="compositionally biased region" description="Polar residues" evidence="2">
    <location>
        <begin position="269"/>
        <end position="289"/>
    </location>
</feature>
<feature type="compositionally biased region" description="Polar residues" evidence="2">
    <location>
        <begin position="493"/>
        <end position="506"/>
    </location>
</feature>
<dbReference type="Pfam" id="PF24554">
    <property type="entry name" value="DUF7603"/>
    <property type="match status" value="1"/>
</dbReference>
<feature type="coiled-coil region" evidence="1">
    <location>
        <begin position="905"/>
        <end position="964"/>
    </location>
</feature>
<keyword evidence="5" id="KW-1185">Reference proteome</keyword>
<dbReference type="InterPro" id="IPR056023">
    <property type="entry name" value="DUF7603"/>
</dbReference>
<feature type="region of interest" description="Disordered" evidence="2">
    <location>
        <begin position="694"/>
        <end position="718"/>
    </location>
</feature>
<feature type="region of interest" description="Disordered" evidence="2">
    <location>
        <begin position="135"/>
        <end position="213"/>
    </location>
</feature>
<evidence type="ECO:0000256" key="1">
    <source>
        <dbReference type="SAM" id="Coils"/>
    </source>
</evidence>
<feature type="region of interest" description="Disordered" evidence="2">
    <location>
        <begin position="412"/>
        <end position="456"/>
    </location>
</feature>